<feature type="compositionally biased region" description="Polar residues" evidence="8">
    <location>
        <begin position="334"/>
        <end position="348"/>
    </location>
</feature>
<dbReference type="InterPro" id="IPR047260">
    <property type="entry name" value="ERCC1-like_central_dom"/>
</dbReference>
<feature type="region of interest" description="Disordered" evidence="8">
    <location>
        <begin position="1"/>
        <end position="61"/>
    </location>
</feature>
<feature type="region of interest" description="Disordered" evidence="8">
    <location>
        <begin position="323"/>
        <end position="348"/>
    </location>
</feature>
<dbReference type="PANTHER" id="PTHR12749:SF0">
    <property type="entry name" value="DNA EXCISION REPAIR PROTEIN ERCC-1"/>
    <property type="match status" value="1"/>
</dbReference>
<evidence type="ECO:0000256" key="3">
    <source>
        <dbReference type="ARBA" id="ARBA00022763"/>
    </source>
</evidence>
<feature type="compositionally biased region" description="Polar residues" evidence="8">
    <location>
        <begin position="1"/>
        <end position="12"/>
    </location>
</feature>
<dbReference type="NCBIfam" id="TIGR00597">
    <property type="entry name" value="rad10"/>
    <property type="match status" value="1"/>
</dbReference>
<dbReference type="SUPFAM" id="SSF47781">
    <property type="entry name" value="RuvA domain 2-like"/>
    <property type="match status" value="1"/>
</dbReference>
<sequence length="385" mass="42379">MVGPQPSGSNSPLRPMSSFRPASSLPRDLNTSTTSIPTNASSSGSGPTVVQPRPRPLIRGAAGTGKTILVNNCQRGNPVLTHIRNIGWEYADIVPDYQVGLSSCVLFLSIRYHRLHPEYVHTRIQKLQQMFTLRILLVMCDVNDHQAAIKELTKTALINNLSMMVAWSAEEAGRYIETYKSFEHKPPDLIKERVGEDYLSQVTNVLTQVRGVNRTDVVTLLSRFGSLKGVIRAGQEQVGMCPGFGEVKAKRLREVFSQPFRVGENRTYKQRKTNSGENKSTLVGNGDDADRRSGGAVMEVGAADAGRGVGLLEEDLLTTISNSAPDLSDLAQERTGSGESRNVERTNSSIWSNKKRALDSLEETMDELSEEEQLRLAMQLSMDST</sequence>
<feature type="compositionally biased region" description="Polar residues" evidence="8">
    <location>
        <begin position="29"/>
        <end position="48"/>
    </location>
</feature>
<dbReference type="PROSITE" id="PS50330">
    <property type="entry name" value="UIM"/>
    <property type="match status" value="1"/>
</dbReference>
<dbReference type="FunFam" id="3.40.50.10130:FF:000001">
    <property type="entry name" value="DNA excision repair protein ERCC-1"/>
    <property type="match status" value="1"/>
</dbReference>
<dbReference type="GO" id="GO:0003697">
    <property type="term" value="F:single-stranded DNA binding"/>
    <property type="evidence" value="ECO:0007669"/>
    <property type="project" value="TreeGrafter"/>
</dbReference>
<dbReference type="SUPFAM" id="SSF52980">
    <property type="entry name" value="Restriction endonuclease-like"/>
    <property type="match status" value="1"/>
</dbReference>
<dbReference type="GO" id="GO:0070914">
    <property type="term" value="P:UV-damage excision repair"/>
    <property type="evidence" value="ECO:0007669"/>
    <property type="project" value="TreeGrafter"/>
</dbReference>
<feature type="region of interest" description="Disordered" evidence="8">
    <location>
        <begin position="265"/>
        <end position="293"/>
    </location>
</feature>
<keyword evidence="6" id="KW-0539">Nucleus</keyword>
<keyword evidence="5" id="KW-0234">DNA repair</keyword>
<comment type="similarity">
    <text evidence="2">Belongs to the ERCC1/RAD10/SWI10 family.</text>
</comment>
<dbReference type="InterPro" id="IPR003903">
    <property type="entry name" value="UIM_dom"/>
</dbReference>
<protein>
    <recommendedName>
        <fullName evidence="7">DNA excision repair protein ERCC-1</fullName>
    </recommendedName>
</protein>
<evidence type="ECO:0000256" key="8">
    <source>
        <dbReference type="SAM" id="MobiDB-lite"/>
    </source>
</evidence>
<dbReference type="Gene3D" id="3.40.50.10130">
    <property type="match status" value="1"/>
</dbReference>
<dbReference type="GO" id="GO:0006289">
    <property type="term" value="P:nucleotide-excision repair"/>
    <property type="evidence" value="ECO:0007669"/>
    <property type="project" value="UniProtKB-ARBA"/>
</dbReference>
<dbReference type="Pfam" id="PF03834">
    <property type="entry name" value="Rad10"/>
    <property type="match status" value="1"/>
</dbReference>
<dbReference type="EMBL" id="HG529698">
    <property type="protein sequence ID" value="CDI56765.1"/>
    <property type="molecule type" value="Genomic_DNA"/>
</dbReference>
<accession>A0A077R2K0</accession>
<feature type="domain" description="ERCC1-like central" evidence="9">
    <location>
        <begin position="67"/>
        <end position="180"/>
    </location>
</feature>
<dbReference type="GO" id="GO:0070522">
    <property type="term" value="C:ERCC4-ERCC1 complex"/>
    <property type="evidence" value="ECO:0007669"/>
    <property type="project" value="TreeGrafter"/>
</dbReference>
<evidence type="ECO:0000256" key="6">
    <source>
        <dbReference type="ARBA" id="ARBA00023242"/>
    </source>
</evidence>
<name>A0A077R2K0_9BASI</name>
<dbReference type="CDD" id="cd22325">
    <property type="entry name" value="ERCC1_C-like"/>
    <property type="match status" value="1"/>
</dbReference>
<dbReference type="Gene3D" id="1.10.150.20">
    <property type="entry name" value="5' to 3' exonuclease, C-terminal subdomain"/>
    <property type="match status" value="1"/>
</dbReference>
<dbReference type="GO" id="GO:0003684">
    <property type="term" value="F:damaged DNA binding"/>
    <property type="evidence" value="ECO:0007669"/>
    <property type="project" value="InterPro"/>
</dbReference>
<evidence type="ECO:0000256" key="4">
    <source>
        <dbReference type="ARBA" id="ARBA00023125"/>
    </source>
</evidence>
<proteinExistence type="inferred from homology"/>
<dbReference type="InterPro" id="IPR010994">
    <property type="entry name" value="RuvA_2-like"/>
</dbReference>
<dbReference type="GO" id="GO:0006302">
    <property type="term" value="P:double-strand break repair"/>
    <property type="evidence" value="ECO:0007669"/>
    <property type="project" value="UniProtKB-ARBA"/>
</dbReference>
<evidence type="ECO:0000256" key="7">
    <source>
        <dbReference type="ARBA" id="ARBA00071993"/>
    </source>
</evidence>
<feature type="compositionally biased region" description="Polar residues" evidence="8">
    <location>
        <begin position="273"/>
        <end position="283"/>
    </location>
</feature>
<reference evidence="10" key="1">
    <citation type="journal article" date="2014" name="Genome Biol. Evol.">
        <title>Gene Loss Rather Than Gene Gain Is Associated with a Host Jump from Monocots to Dicots in the Smut Fungus Melanopsichium pennsylvanicum.</title>
        <authorList>
            <person name="Sharma R."/>
            <person name="Mishra B."/>
            <person name="Runge F."/>
            <person name="Thines M."/>
        </authorList>
    </citation>
    <scope>NUCLEOTIDE SEQUENCE</scope>
    <source>
        <strain evidence="10">4</strain>
    </source>
</reference>
<keyword evidence="4" id="KW-0238">DNA-binding</keyword>
<evidence type="ECO:0000256" key="2">
    <source>
        <dbReference type="ARBA" id="ARBA00008283"/>
    </source>
</evidence>
<keyword evidence="3" id="KW-0227">DNA damage</keyword>
<dbReference type="AlphaFoldDB" id="A0A077R2K0"/>
<evidence type="ECO:0000256" key="1">
    <source>
        <dbReference type="ARBA" id="ARBA00004123"/>
    </source>
</evidence>
<dbReference type="InterPro" id="IPR011335">
    <property type="entry name" value="Restrct_endonuc-II-like"/>
</dbReference>
<dbReference type="PANTHER" id="PTHR12749">
    <property type="entry name" value="EXCISION REPAIR CROSS-COMPLEMENTING 1 ERCC1"/>
    <property type="match status" value="1"/>
</dbReference>
<dbReference type="GO" id="GO:0000110">
    <property type="term" value="C:nucleotide-excision repair factor 1 complex"/>
    <property type="evidence" value="ECO:0007669"/>
    <property type="project" value="TreeGrafter"/>
</dbReference>
<dbReference type="InterPro" id="IPR004579">
    <property type="entry name" value="ERCC1/RAD10/SWI10"/>
</dbReference>
<comment type="subcellular location">
    <subcellularLocation>
        <location evidence="1">Nucleus</location>
    </subcellularLocation>
</comment>
<dbReference type="GO" id="GO:0006312">
    <property type="term" value="P:mitotic recombination"/>
    <property type="evidence" value="ECO:0007669"/>
    <property type="project" value="TreeGrafter"/>
</dbReference>
<organism evidence="10">
    <name type="scientific">Melanopsichium pennsylvanicum 4</name>
    <dbReference type="NCBI Taxonomy" id="1398559"/>
    <lineage>
        <taxon>Eukaryota</taxon>
        <taxon>Fungi</taxon>
        <taxon>Dikarya</taxon>
        <taxon>Basidiomycota</taxon>
        <taxon>Ustilaginomycotina</taxon>
        <taxon>Ustilaginomycetes</taxon>
        <taxon>Ustilaginales</taxon>
        <taxon>Ustilaginaceae</taxon>
        <taxon>Melanopsichium</taxon>
    </lineage>
</organism>
<evidence type="ECO:0000313" key="10">
    <source>
        <dbReference type="EMBL" id="CDI56765.1"/>
    </source>
</evidence>
<evidence type="ECO:0000256" key="5">
    <source>
        <dbReference type="ARBA" id="ARBA00023204"/>
    </source>
</evidence>
<dbReference type="FunFam" id="1.10.150.20:FF:000017">
    <property type="entry name" value="DNA excision repair protein ERCC-1"/>
    <property type="match status" value="1"/>
</dbReference>
<evidence type="ECO:0000259" key="9">
    <source>
        <dbReference type="Pfam" id="PF03834"/>
    </source>
</evidence>